<dbReference type="EMBL" id="LAZR01005441">
    <property type="protein sequence ID" value="KKM99925.1"/>
    <property type="molecule type" value="Genomic_DNA"/>
</dbReference>
<gene>
    <name evidence="1" type="ORF">LCGC14_1143050</name>
</gene>
<comment type="caution">
    <text evidence="1">The sequence shown here is derived from an EMBL/GenBank/DDBJ whole genome shotgun (WGS) entry which is preliminary data.</text>
</comment>
<reference evidence="1" key="1">
    <citation type="journal article" date="2015" name="Nature">
        <title>Complex archaea that bridge the gap between prokaryotes and eukaryotes.</title>
        <authorList>
            <person name="Spang A."/>
            <person name="Saw J.H."/>
            <person name="Jorgensen S.L."/>
            <person name="Zaremba-Niedzwiedzka K."/>
            <person name="Martijn J."/>
            <person name="Lind A.E."/>
            <person name="van Eijk R."/>
            <person name="Schleper C."/>
            <person name="Guy L."/>
            <person name="Ettema T.J."/>
        </authorList>
    </citation>
    <scope>NUCLEOTIDE SEQUENCE</scope>
</reference>
<name>A0A0F9PFX4_9ZZZZ</name>
<organism evidence="1">
    <name type="scientific">marine sediment metagenome</name>
    <dbReference type="NCBI Taxonomy" id="412755"/>
    <lineage>
        <taxon>unclassified sequences</taxon>
        <taxon>metagenomes</taxon>
        <taxon>ecological metagenomes</taxon>
    </lineage>
</organism>
<sequence>MEYKDKQELKWLIAELIISEIHTKDTALREVVNWINNFDRGR</sequence>
<proteinExistence type="predicted"/>
<protein>
    <submittedName>
        <fullName evidence="1">Uncharacterized protein</fullName>
    </submittedName>
</protein>
<dbReference type="AlphaFoldDB" id="A0A0F9PFX4"/>
<evidence type="ECO:0000313" key="1">
    <source>
        <dbReference type="EMBL" id="KKM99925.1"/>
    </source>
</evidence>
<accession>A0A0F9PFX4</accession>